<dbReference type="STRING" id="1280954.HPO_03894"/>
<protein>
    <recommendedName>
        <fullName evidence="3">histidine kinase</fullName>
        <ecNumber evidence="3">2.7.13.3</ecNumber>
    </recommendedName>
</protein>
<keyword evidence="12" id="KW-1133">Transmembrane helix</keyword>
<dbReference type="SUPFAM" id="SSF158472">
    <property type="entry name" value="HAMP domain-like"/>
    <property type="match status" value="1"/>
</dbReference>
<dbReference type="Proteomes" id="UP000027100">
    <property type="component" value="Unassembled WGS sequence"/>
</dbReference>
<dbReference type="GO" id="GO:0005886">
    <property type="term" value="C:plasma membrane"/>
    <property type="evidence" value="ECO:0007669"/>
    <property type="project" value="UniProtKB-SubCell"/>
</dbReference>
<evidence type="ECO:0000313" key="15">
    <source>
        <dbReference type="EMBL" id="KDA00013.1"/>
    </source>
</evidence>
<evidence type="ECO:0000256" key="12">
    <source>
        <dbReference type="SAM" id="Phobius"/>
    </source>
</evidence>
<dbReference type="Gene3D" id="3.30.565.10">
    <property type="entry name" value="Histidine kinase-like ATPase, C-terminal domain"/>
    <property type="match status" value="1"/>
</dbReference>
<dbReference type="Gene3D" id="1.10.287.130">
    <property type="match status" value="1"/>
</dbReference>
<keyword evidence="10" id="KW-0175">Coiled coil</keyword>
<evidence type="ECO:0000259" key="14">
    <source>
        <dbReference type="PROSITE" id="PS50885"/>
    </source>
</evidence>
<keyword evidence="7" id="KW-0547">Nucleotide-binding</keyword>
<dbReference type="InterPro" id="IPR005467">
    <property type="entry name" value="His_kinase_dom"/>
</dbReference>
<dbReference type="InterPro" id="IPR036097">
    <property type="entry name" value="HisK_dim/P_sf"/>
</dbReference>
<dbReference type="PRINTS" id="PR00344">
    <property type="entry name" value="BCTRLSENSOR"/>
</dbReference>
<dbReference type="SMART" id="SM00387">
    <property type="entry name" value="HATPase_c"/>
    <property type="match status" value="1"/>
</dbReference>
<dbReference type="Pfam" id="PF00672">
    <property type="entry name" value="HAMP"/>
    <property type="match status" value="1"/>
</dbReference>
<dbReference type="eggNOG" id="COG2205">
    <property type="taxonomic scope" value="Bacteria"/>
</dbReference>
<dbReference type="CDD" id="cd00082">
    <property type="entry name" value="HisKA"/>
    <property type="match status" value="1"/>
</dbReference>
<feature type="region of interest" description="Disordered" evidence="11">
    <location>
        <begin position="137"/>
        <end position="204"/>
    </location>
</feature>
<dbReference type="InterPro" id="IPR003660">
    <property type="entry name" value="HAMP_dom"/>
</dbReference>
<dbReference type="SMART" id="SM00304">
    <property type="entry name" value="HAMP"/>
    <property type="match status" value="1"/>
</dbReference>
<feature type="coiled-coil region" evidence="10">
    <location>
        <begin position="344"/>
        <end position="371"/>
    </location>
</feature>
<dbReference type="OrthoDB" id="9804645at2"/>
<comment type="subcellular location">
    <subcellularLocation>
        <location evidence="2">Cell membrane</location>
        <topology evidence="2">Multi-pass membrane protein</topology>
    </subcellularLocation>
</comment>
<dbReference type="InterPro" id="IPR050980">
    <property type="entry name" value="2C_sensor_his_kinase"/>
</dbReference>
<evidence type="ECO:0000256" key="9">
    <source>
        <dbReference type="ARBA" id="ARBA00022840"/>
    </source>
</evidence>
<dbReference type="SUPFAM" id="SSF55874">
    <property type="entry name" value="ATPase domain of HSP90 chaperone/DNA topoisomerase II/histidine kinase"/>
    <property type="match status" value="1"/>
</dbReference>
<dbReference type="InterPro" id="IPR003661">
    <property type="entry name" value="HisK_dim/P_dom"/>
</dbReference>
<evidence type="ECO:0000256" key="11">
    <source>
        <dbReference type="SAM" id="MobiDB-lite"/>
    </source>
</evidence>
<dbReference type="PROSITE" id="PS50109">
    <property type="entry name" value="HIS_KIN"/>
    <property type="match status" value="1"/>
</dbReference>
<evidence type="ECO:0000256" key="4">
    <source>
        <dbReference type="ARBA" id="ARBA00022475"/>
    </source>
</evidence>
<feature type="compositionally biased region" description="Basic and acidic residues" evidence="11">
    <location>
        <begin position="152"/>
        <end position="172"/>
    </location>
</feature>
<dbReference type="EC" id="2.7.13.3" evidence="3"/>
<accession>A0A062VP66</accession>
<sequence length="527" mass="57463">MKRLFADTLLTRSIVIVVAALIVAQLLAIITFTLIARNVFIAMQQKAQVEAALDLIKLASEQPDEAAFAEAASAHANVLFVRREDRAFVTAEDETGMQVHNRWAASGRNAGQITSFRISSGHNGLAMNVPRLDVARPAGQPSEEVMFPGPPPRREDHRWEVPEGETGLERRPQGPLSGTPPRGEGKPLMPPGPGGDFRRPLGFGGGDGEISFPSRLVNVSIEYTPGQWVNVLMTSGADRGPPIQPFVYVLSLSLLAVAIAAGFAARWIYRPLEDLARASKALGRGEKHMPLPVSGPRDLRNVMQAFNTMATRLEATLQSQKDVLVAIGHDLRTPLTAMRIRAAMIEDEAEREKMERALDELQSLTEAALQAGTSSLRTDEKLMTDLGALVESLSEDLRDIGQPVAFNEPDQRFVIRAWPEDLTRALRNIIMNAVRYGERARVHLEDRGSECAVIIDDDGPGIPEAQREAVFEPLVRLEKSRNTATGGHGLGLHISRNIILAHGGHIELANRPEGGCRATVILPISKA</sequence>
<dbReference type="InterPro" id="IPR036890">
    <property type="entry name" value="HATPase_C_sf"/>
</dbReference>
<keyword evidence="6" id="KW-0808">Transferase</keyword>
<feature type="transmembrane region" description="Helical" evidence="12">
    <location>
        <begin position="14"/>
        <end position="36"/>
    </location>
</feature>
<keyword evidence="5" id="KW-0597">Phosphoprotein</keyword>
<dbReference type="PROSITE" id="PS50885">
    <property type="entry name" value="HAMP"/>
    <property type="match status" value="1"/>
</dbReference>
<comment type="caution">
    <text evidence="15">The sequence shown here is derived from an EMBL/GenBank/DDBJ whole genome shotgun (WGS) entry which is preliminary data.</text>
</comment>
<evidence type="ECO:0000256" key="1">
    <source>
        <dbReference type="ARBA" id="ARBA00000085"/>
    </source>
</evidence>
<feature type="domain" description="HAMP" evidence="14">
    <location>
        <begin position="266"/>
        <end position="318"/>
    </location>
</feature>
<keyword evidence="12" id="KW-0472">Membrane</keyword>
<evidence type="ECO:0000256" key="2">
    <source>
        <dbReference type="ARBA" id="ARBA00004651"/>
    </source>
</evidence>
<dbReference type="SUPFAM" id="SSF47384">
    <property type="entry name" value="Homodimeric domain of signal transducing histidine kinase"/>
    <property type="match status" value="1"/>
</dbReference>
<evidence type="ECO:0000259" key="13">
    <source>
        <dbReference type="PROSITE" id="PS50109"/>
    </source>
</evidence>
<dbReference type="PATRIC" id="fig|1280954.3.peg.791"/>
<dbReference type="AlphaFoldDB" id="A0A062VP66"/>
<evidence type="ECO:0000256" key="10">
    <source>
        <dbReference type="SAM" id="Coils"/>
    </source>
</evidence>
<evidence type="ECO:0000256" key="5">
    <source>
        <dbReference type="ARBA" id="ARBA00022553"/>
    </source>
</evidence>
<organism evidence="15 16">
    <name type="scientific">Hyphomonas polymorpha PS728</name>
    <dbReference type="NCBI Taxonomy" id="1280954"/>
    <lineage>
        <taxon>Bacteria</taxon>
        <taxon>Pseudomonadati</taxon>
        <taxon>Pseudomonadota</taxon>
        <taxon>Alphaproteobacteria</taxon>
        <taxon>Hyphomonadales</taxon>
        <taxon>Hyphomonadaceae</taxon>
        <taxon>Hyphomonas</taxon>
    </lineage>
</organism>
<evidence type="ECO:0000256" key="7">
    <source>
        <dbReference type="ARBA" id="ARBA00022741"/>
    </source>
</evidence>
<dbReference type="PANTHER" id="PTHR44936">
    <property type="entry name" value="SENSOR PROTEIN CREC"/>
    <property type="match status" value="1"/>
</dbReference>
<evidence type="ECO:0000256" key="8">
    <source>
        <dbReference type="ARBA" id="ARBA00022777"/>
    </source>
</evidence>
<feature type="domain" description="Histidine kinase" evidence="13">
    <location>
        <begin position="326"/>
        <end position="526"/>
    </location>
</feature>
<gene>
    <name evidence="15" type="ORF">HPO_03894</name>
</gene>
<proteinExistence type="predicted"/>
<keyword evidence="16" id="KW-1185">Reference proteome</keyword>
<dbReference type="PANTHER" id="PTHR44936:SF10">
    <property type="entry name" value="SENSOR PROTEIN RSTB"/>
    <property type="match status" value="1"/>
</dbReference>
<evidence type="ECO:0000256" key="6">
    <source>
        <dbReference type="ARBA" id="ARBA00022679"/>
    </source>
</evidence>
<dbReference type="GO" id="GO:0005524">
    <property type="term" value="F:ATP binding"/>
    <property type="evidence" value="ECO:0007669"/>
    <property type="project" value="UniProtKB-KW"/>
</dbReference>
<keyword evidence="8 15" id="KW-0418">Kinase</keyword>
<keyword evidence="4" id="KW-1003">Cell membrane</keyword>
<keyword evidence="12" id="KW-0812">Transmembrane</keyword>
<dbReference type="Pfam" id="PF02518">
    <property type="entry name" value="HATPase_c"/>
    <property type="match status" value="1"/>
</dbReference>
<keyword evidence="9" id="KW-0067">ATP-binding</keyword>
<evidence type="ECO:0000256" key="3">
    <source>
        <dbReference type="ARBA" id="ARBA00012438"/>
    </source>
</evidence>
<dbReference type="RefSeq" id="WP_051612243.1">
    <property type="nucleotide sequence ID" value="NZ_ARYM01000003.1"/>
</dbReference>
<dbReference type="GO" id="GO:0000155">
    <property type="term" value="F:phosphorelay sensor kinase activity"/>
    <property type="evidence" value="ECO:0007669"/>
    <property type="project" value="InterPro"/>
</dbReference>
<dbReference type="EMBL" id="ARYM01000003">
    <property type="protein sequence ID" value="KDA00013.1"/>
    <property type="molecule type" value="Genomic_DNA"/>
</dbReference>
<name>A0A062VP66_9PROT</name>
<dbReference type="InterPro" id="IPR004358">
    <property type="entry name" value="Sig_transdc_His_kin-like_C"/>
</dbReference>
<reference evidence="15 16" key="1">
    <citation type="journal article" date="2014" name="Antonie Van Leeuwenhoek">
        <title>Hyphomonas beringensis sp. nov. and Hyphomonas chukchiensis sp. nov., isolated from surface seawater of the Bering Sea and Chukchi Sea.</title>
        <authorList>
            <person name="Li C."/>
            <person name="Lai Q."/>
            <person name="Li G."/>
            <person name="Dong C."/>
            <person name="Wang J."/>
            <person name="Liao Y."/>
            <person name="Shao Z."/>
        </authorList>
    </citation>
    <scope>NUCLEOTIDE SEQUENCE [LARGE SCALE GENOMIC DNA]</scope>
    <source>
        <strain evidence="15 16">PS728</strain>
    </source>
</reference>
<comment type="catalytic activity">
    <reaction evidence="1">
        <text>ATP + protein L-histidine = ADP + protein N-phospho-L-histidine.</text>
        <dbReference type="EC" id="2.7.13.3"/>
    </reaction>
</comment>
<dbReference type="CDD" id="cd06225">
    <property type="entry name" value="HAMP"/>
    <property type="match status" value="1"/>
</dbReference>
<evidence type="ECO:0000313" key="16">
    <source>
        <dbReference type="Proteomes" id="UP000027100"/>
    </source>
</evidence>
<dbReference type="InterPro" id="IPR003594">
    <property type="entry name" value="HATPase_dom"/>
</dbReference>